<dbReference type="RefSeq" id="WP_143918591.1">
    <property type="nucleotide sequence ID" value="NZ_CANMIK010000085.1"/>
</dbReference>
<sequence length="512" mass="59738">MKQIKIYSFTILSIYLLLIGKTIQASECYHYHTPHFYELFSENGKLVFQHTVKDPNRVSYVSRDKIILKNIDAENFKILEENEEFFLFTTAEGYFIVEKKENEIKEYGVSKIGDLEIISETIGVNFICKNDVWKYIVPKSYSAEFIEKVITKMPGDLEVITNLPRKGLFMKNSQYVYLFNEEQLTFSVVPDLLGKTTQFVPITDRHQHGDSFLFDKDTFYRVGVHEIENMTLDFNTQQSGTTFDTLEIIQQESGISLDTKKGTIWIYRKGGVHLANNHNVHFVPIEASYLNEFKELIRYDNKVYKDMYYIINKQKPIDISVVKDINNLHMETEYIYTDGIQKYVYDYDANKLRILPWLEGSSKYFTSINTYNFLGNNGIYVGISSIHFLSGNIPKKEAPRVSHTSRIKDLTLGYAYDDKLLIENKEIKNIADRESMLFLGSTVDVISGCDGGEGQYPVEIDVYYFFKDDKGIYSYNTYFPKKMRHLGHLKPEDYKEGNYDQLMQLMTETKEM</sequence>
<dbReference type="Proteomes" id="UP000318833">
    <property type="component" value="Unassembled WGS sequence"/>
</dbReference>
<dbReference type="EMBL" id="VLNR01000083">
    <property type="protein sequence ID" value="TSE04324.1"/>
    <property type="molecule type" value="Genomic_DNA"/>
</dbReference>
<dbReference type="AlphaFoldDB" id="A0A554VCA5"/>
<evidence type="ECO:0000313" key="1">
    <source>
        <dbReference type="EMBL" id="TSE04324.1"/>
    </source>
</evidence>
<reference evidence="1 2" key="1">
    <citation type="submission" date="2019-07" db="EMBL/GenBank/DDBJ databases">
        <title>The draft genome sequence of Aquimarina algiphila M91.</title>
        <authorList>
            <person name="Meng X."/>
        </authorList>
    </citation>
    <scope>NUCLEOTIDE SEQUENCE [LARGE SCALE GENOMIC DNA]</scope>
    <source>
        <strain evidence="1 2">M91</strain>
    </source>
</reference>
<organism evidence="1 2">
    <name type="scientific">Aquimarina algiphila</name>
    <dbReference type="NCBI Taxonomy" id="2047982"/>
    <lineage>
        <taxon>Bacteria</taxon>
        <taxon>Pseudomonadati</taxon>
        <taxon>Bacteroidota</taxon>
        <taxon>Flavobacteriia</taxon>
        <taxon>Flavobacteriales</taxon>
        <taxon>Flavobacteriaceae</taxon>
        <taxon>Aquimarina</taxon>
    </lineage>
</organism>
<keyword evidence="2" id="KW-1185">Reference proteome</keyword>
<name>A0A554VCA5_9FLAO</name>
<gene>
    <name evidence="1" type="ORF">FOF46_26685</name>
</gene>
<dbReference type="OrthoDB" id="1148284at2"/>
<accession>A0A554VCA5</accession>
<comment type="caution">
    <text evidence="1">The sequence shown here is derived from an EMBL/GenBank/DDBJ whole genome shotgun (WGS) entry which is preliminary data.</text>
</comment>
<protein>
    <recommendedName>
        <fullName evidence="3">WG repeat-containing protein</fullName>
    </recommendedName>
</protein>
<evidence type="ECO:0008006" key="3">
    <source>
        <dbReference type="Google" id="ProtNLM"/>
    </source>
</evidence>
<evidence type="ECO:0000313" key="2">
    <source>
        <dbReference type="Proteomes" id="UP000318833"/>
    </source>
</evidence>
<proteinExistence type="predicted"/>